<evidence type="ECO:0000256" key="1">
    <source>
        <dbReference type="SAM" id="SignalP"/>
    </source>
</evidence>
<dbReference type="SMART" id="SM00460">
    <property type="entry name" value="TGc"/>
    <property type="match status" value="1"/>
</dbReference>
<dbReference type="InterPro" id="IPR002931">
    <property type="entry name" value="Transglutaminase-like"/>
</dbReference>
<sequence>MHSRLPVAVKPRGRRLALALLALLFASPLLASSQDDNRAMAPIIAQIDAGHFHEAQAAIDRALAQPQLSAKERRALAFQRERMRRILLDFTLDADDVEARVRKQIPDLTDAEFAKWNAAGLFEHQVIDGRTLYFKRSPGNLFRLSPEAVARRAVQTPITDGPMESLNDAQRAIYHAALAEHRSSVLPRRVRMTQTLTVDADAVPAGETVRAWIPYPQAVPGQQQDIRYIASVPAQHRIAPASALQRTVYLEQPAVAGKKTEFSVTYELTLFAQYHAIDPARVTPLSAASAEAVQCRDGHDDAAPCSIFPVHGTAHAEAELAPYLAERPPHIVFTDAMRAFSRKVVGDEKNPYRIAQKLFAAVDRIPWAGAREYSTISNISDYALHAGHADCGQQTLLLMTLLRLNGIPTRWQSGMVFSDDGTDYSNIHDWGYLYLAPYGWVPMDVTTGRLQPGAGDDQALAWFYLGGLDNYRIAFNNDYGRAFVPPKQHFRSDNVDSQRGEVEWRGGNLYFDQWDYGFDWQIQAATQGRKSN</sequence>
<dbReference type="RefSeq" id="WP_377341289.1">
    <property type="nucleotide sequence ID" value="NZ_JALBWS010000008.1"/>
</dbReference>
<feature type="domain" description="Transglutaminase-like" evidence="2">
    <location>
        <begin position="383"/>
        <end position="447"/>
    </location>
</feature>
<accession>A0ABW0JXN5</accession>
<keyword evidence="4" id="KW-1185">Reference proteome</keyword>
<name>A0ABW0JXN5_9GAMM</name>
<comment type="caution">
    <text evidence="3">The sequence shown here is derived from an EMBL/GenBank/DDBJ whole genome shotgun (WGS) entry which is preliminary data.</text>
</comment>
<keyword evidence="1" id="KW-0732">Signal</keyword>
<proteinExistence type="predicted"/>
<dbReference type="EMBL" id="JBHSMM010000003">
    <property type="protein sequence ID" value="MFC5440918.1"/>
    <property type="molecule type" value="Genomic_DNA"/>
</dbReference>
<reference evidence="4" key="1">
    <citation type="journal article" date="2019" name="Int. J. Syst. Evol. Microbiol.">
        <title>The Global Catalogue of Microorganisms (GCM) 10K type strain sequencing project: providing services to taxonomists for standard genome sequencing and annotation.</title>
        <authorList>
            <consortium name="The Broad Institute Genomics Platform"/>
            <consortium name="The Broad Institute Genome Sequencing Center for Infectious Disease"/>
            <person name="Wu L."/>
            <person name="Ma J."/>
        </authorList>
    </citation>
    <scope>NUCLEOTIDE SEQUENCE [LARGE SCALE GENOMIC DNA]</scope>
    <source>
        <strain evidence="4">KACC 12822</strain>
    </source>
</reference>
<evidence type="ECO:0000259" key="2">
    <source>
        <dbReference type="SMART" id="SM00460"/>
    </source>
</evidence>
<gene>
    <name evidence="3" type="ORF">ACFPK0_12895</name>
</gene>
<dbReference type="PANTHER" id="PTHR38339:SF1">
    <property type="entry name" value="TRANSGLUTAMINASE-LIKE DOMAIN-CONTAINING PROTEIN"/>
    <property type="match status" value="1"/>
</dbReference>
<dbReference type="PANTHER" id="PTHR38339">
    <property type="entry name" value="TRANSGLUTAMINASE DOMAIN PROTEIN"/>
    <property type="match status" value="1"/>
</dbReference>
<protein>
    <submittedName>
        <fullName evidence="3">Transglutaminase-like domain-containing protein</fullName>
    </submittedName>
</protein>
<dbReference type="Proteomes" id="UP001596018">
    <property type="component" value="Unassembled WGS sequence"/>
</dbReference>
<evidence type="ECO:0000313" key="3">
    <source>
        <dbReference type="EMBL" id="MFC5440918.1"/>
    </source>
</evidence>
<dbReference type="Gene3D" id="3.10.620.30">
    <property type="match status" value="1"/>
</dbReference>
<dbReference type="Pfam" id="PF01841">
    <property type="entry name" value="Transglut_core"/>
    <property type="match status" value="1"/>
</dbReference>
<organism evidence="3 4">
    <name type="scientific">Rhodanobacter ginsenosidimutans</name>
    <dbReference type="NCBI Taxonomy" id="490571"/>
    <lineage>
        <taxon>Bacteria</taxon>
        <taxon>Pseudomonadati</taxon>
        <taxon>Pseudomonadota</taxon>
        <taxon>Gammaproteobacteria</taxon>
        <taxon>Lysobacterales</taxon>
        <taxon>Rhodanobacteraceae</taxon>
        <taxon>Rhodanobacter</taxon>
    </lineage>
</organism>
<feature type="signal peptide" evidence="1">
    <location>
        <begin position="1"/>
        <end position="31"/>
    </location>
</feature>
<dbReference type="SUPFAM" id="SSF54001">
    <property type="entry name" value="Cysteine proteinases"/>
    <property type="match status" value="1"/>
</dbReference>
<dbReference type="InterPro" id="IPR038765">
    <property type="entry name" value="Papain-like_cys_pep_sf"/>
</dbReference>
<feature type="chain" id="PRO_5047107372" evidence="1">
    <location>
        <begin position="32"/>
        <end position="532"/>
    </location>
</feature>
<evidence type="ECO:0000313" key="4">
    <source>
        <dbReference type="Proteomes" id="UP001596018"/>
    </source>
</evidence>